<gene>
    <name evidence="3" type="ORF">EJB05_10699</name>
</gene>
<feature type="non-terminal residue" evidence="3">
    <location>
        <position position="1"/>
    </location>
</feature>
<dbReference type="Pfam" id="PF12937">
    <property type="entry name" value="F-box-like"/>
    <property type="match status" value="1"/>
</dbReference>
<evidence type="ECO:0000313" key="3">
    <source>
        <dbReference type="EMBL" id="TVU37387.1"/>
    </source>
</evidence>
<evidence type="ECO:0000313" key="4">
    <source>
        <dbReference type="Proteomes" id="UP000324897"/>
    </source>
</evidence>
<dbReference type="Gramene" id="TVU37387">
    <property type="protein sequence ID" value="TVU37387"/>
    <property type="gene ID" value="EJB05_10699"/>
</dbReference>
<dbReference type="Proteomes" id="UP000324897">
    <property type="component" value="Chromosome 4"/>
</dbReference>
<dbReference type="InterPro" id="IPR001810">
    <property type="entry name" value="F-box_dom"/>
</dbReference>
<dbReference type="Pfam" id="PF24523">
    <property type="entry name" value="DUF7595"/>
    <property type="match status" value="1"/>
</dbReference>
<proteinExistence type="predicted"/>
<name>A0A5J9VP76_9POAL</name>
<dbReference type="AlphaFoldDB" id="A0A5J9VP76"/>
<evidence type="ECO:0000259" key="1">
    <source>
        <dbReference type="Pfam" id="PF12937"/>
    </source>
</evidence>
<reference evidence="3 4" key="1">
    <citation type="journal article" date="2019" name="Sci. Rep.">
        <title>A high-quality genome of Eragrostis curvula grass provides insights into Poaceae evolution and supports new strategies to enhance forage quality.</title>
        <authorList>
            <person name="Carballo J."/>
            <person name="Santos B.A.C.M."/>
            <person name="Zappacosta D."/>
            <person name="Garbus I."/>
            <person name="Selva J.P."/>
            <person name="Gallo C.A."/>
            <person name="Diaz A."/>
            <person name="Albertini E."/>
            <person name="Caccamo M."/>
            <person name="Echenique V."/>
        </authorList>
    </citation>
    <scope>NUCLEOTIDE SEQUENCE [LARGE SCALE GENOMIC DNA]</scope>
    <source>
        <strain evidence="4">cv. Victoria</strain>
        <tissue evidence="3">Leaf</tissue>
    </source>
</reference>
<keyword evidence="4" id="KW-1185">Reference proteome</keyword>
<feature type="domain" description="F-box" evidence="1">
    <location>
        <begin position="2"/>
        <end position="46"/>
    </location>
</feature>
<dbReference type="InterPro" id="IPR056016">
    <property type="entry name" value="DUF7595"/>
</dbReference>
<dbReference type="SUPFAM" id="SSF81383">
    <property type="entry name" value="F-box domain"/>
    <property type="match status" value="1"/>
</dbReference>
<dbReference type="InterPro" id="IPR011043">
    <property type="entry name" value="Gal_Oxase/kelch_b-propeller"/>
</dbReference>
<comment type="caution">
    <text evidence="3">The sequence shown here is derived from an EMBL/GenBank/DDBJ whole genome shotgun (WGS) entry which is preliminary data.</text>
</comment>
<dbReference type="CDD" id="cd09917">
    <property type="entry name" value="F-box_SF"/>
    <property type="match status" value="1"/>
</dbReference>
<dbReference type="EMBL" id="RWGY01000007">
    <property type="protein sequence ID" value="TVU37387.1"/>
    <property type="molecule type" value="Genomic_DNA"/>
</dbReference>
<dbReference type="InterPro" id="IPR036047">
    <property type="entry name" value="F-box-like_dom_sf"/>
</dbReference>
<organism evidence="3 4">
    <name type="scientific">Eragrostis curvula</name>
    <name type="common">weeping love grass</name>
    <dbReference type="NCBI Taxonomy" id="38414"/>
    <lineage>
        <taxon>Eukaryota</taxon>
        <taxon>Viridiplantae</taxon>
        <taxon>Streptophyta</taxon>
        <taxon>Embryophyta</taxon>
        <taxon>Tracheophyta</taxon>
        <taxon>Spermatophyta</taxon>
        <taxon>Magnoliopsida</taxon>
        <taxon>Liliopsida</taxon>
        <taxon>Poales</taxon>
        <taxon>Poaceae</taxon>
        <taxon>PACMAD clade</taxon>
        <taxon>Chloridoideae</taxon>
        <taxon>Eragrostideae</taxon>
        <taxon>Eragrostidinae</taxon>
        <taxon>Eragrostis</taxon>
    </lineage>
</organism>
<dbReference type="SUPFAM" id="SSF50965">
    <property type="entry name" value="Galactose oxidase, central domain"/>
    <property type="match status" value="1"/>
</dbReference>
<protein>
    <recommendedName>
        <fullName evidence="5">F-box domain-containing protein</fullName>
    </recommendedName>
</protein>
<accession>A0A5J9VP76</accession>
<sequence>MASLPLDVLLEIAACSDPVTLVRFAATCRAVRRRVADPTFRRRLRLRHADRFVPSLLRGNLITRHDRAELQVVDTTTADATDWPLAAAEGFLPQTDGETSRWQQHVASHDGLLLVRSSNHQPPYDPDLCVCDPATGRSQALPAEPTFGDGVAPTSLWQPYALLVGDDGNGGGATDDGAVQPFQVLKTNLAVSPNRRFLQIHIFSSDTGMWGPYTEIRTPRLHGSRLLHGGGKPLVFDGAVHWLCLTDKASYVLKLQVLREAKVSVTALPVTYPRPAINPKDHLLVTALPCGSLVVLVAYRKKIYAWVQDKQTAKWKQKAQKVVKKNGIPFQKTHGAFDVWLLWFAQSSDIVLVEK</sequence>
<dbReference type="OrthoDB" id="620691at2759"/>
<dbReference type="PANTHER" id="PTHR35828:SF23">
    <property type="entry name" value="F-BOX DOMAIN-CONTAINING PROTEIN"/>
    <property type="match status" value="1"/>
</dbReference>
<feature type="domain" description="DUF7595" evidence="2">
    <location>
        <begin position="106"/>
        <end position="313"/>
    </location>
</feature>
<evidence type="ECO:0008006" key="5">
    <source>
        <dbReference type="Google" id="ProtNLM"/>
    </source>
</evidence>
<dbReference type="PANTHER" id="PTHR35828">
    <property type="entry name" value="OS08G0203800 PROTEIN-RELATED"/>
    <property type="match status" value="1"/>
</dbReference>
<evidence type="ECO:0000259" key="2">
    <source>
        <dbReference type="Pfam" id="PF24523"/>
    </source>
</evidence>